<keyword evidence="2" id="KW-1185">Reference proteome</keyword>
<accession>A0ABV6DHF4</accession>
<evidence type="ECO:0008006" key="3">
    <source>
        <dbReference type="Google" id="ProtNLM"/>
    </source>
</evidence>
<dbReference type="EMBL" id="JBHLWN010000025">
    <property type="protein sequence ID" value="MFC0212073.1"/>
    <property type="molecule type" value="Genomic_DNA"/>
</dbReference>
<evidence type="ECO:0000313" key="1">
    <source>
        <dbReference type="EMBL" id="MFC0212073.1"/>
    </source>
</evidence>
<protein>
    <recommendedName>
        <fullName evidence="3">Phosphatidylinositol kinase</fullName>
    </recommendedName>
</protein>
<name>A0ABV6DHF4_9BACL</name>
<dbReference type="RefSeq" id="WP_377469143.1">
    <property type="nucleotide sequence ID" value="NZ_JBHLWN010000025.1"/>
</dbReference>
<evidence type="ECO:0000313" key="2">
    <source>
        <dbReference type="Proteomes" id="UP001589776"/>
    </source>
</evidence>
<dbReference type="Proteomes" id="UP001589776">
    <property type="component" value="Unassembled WGS sequence"/>
</dbReference>
<gene>
    <name evidence="1" type="ORF">ACFFK0_06330</name>
</gene>
<proteinExistence type="predicted"/>
<sequence length="103" mass="11700">MDMDHQQGIALCMQHMHRYVGIQTADGAYHDGIIEKVDETHVYLAVPIGCESDSRAFFPGPFGGYPAFGYGFPYGYGFWPRRRFYRTVLPLAALLSLSLLPYY</sequence>
<comment type="caution">
    <text evidence="1">The sequence shown here is derived from an EMBL/GenBank/DDBJ whole genome shotgun (WGS) entry which is preliminary data.</text>
</comment>
<reference evidence="1 2" key="1">
    <citation type="submission" date="2024-09" db="EMBL/GenBank/DDBJ databases">
        <authorList>
            <person name="Sun Q."/>
            <person name="Mori K."/>
        </authorList>
    </citation>
    <scope>NUCLEOTIDE SEQUENCE [LARGE SCALE GENOMIC DNA]</scope>
    <source>
        <strain evidence="1 2">CCM 7759</strain>
    </source>
</reference>
<organism evidence="1 2">
    <name type="scientific">Paenibacillus chartarius</name>
    <dbReference type="NCBI Taxonomy" id="747481"/>
    <lineage>
        <taxon>Bacteria</taxon>
        <taxon>Bacillati</taxon>
        <taxon>Bacillota</taxon>
        <taxon>Bacilli</taxon>
        <taxon>Bacillales</taxon>
        <taxon>Paenibacillaceae</taxon>
        <taxon>Paenibacillus</taxon>
    </lineage>
</organism>